<evidence type="ECO:0000313" key="2">
    <source>
        <dbReference type="Proteomes" id="UP001458880"/>
    </source>
</evidence>
<dbReference type="EMBL" id="JASPKY010000313">
    <property type="protein sequence ID" value="KAK9709273.1"/>
    <property type="molecule type" value="Genomic_DNA"/>
</dbReference>
<dbReference type="Proteomes" id="UP001458880">
    <property type="component" value="Unassembled WGS sequence"/>
</dbReference>
<accession>A0AAW1JY06</accession>
<protein>
    <submittedName>
        <fullName evidence="1">Uncharacterized protein</fullName>
    </submittedName>
</protein>
<dbReference type="InterPro" id="IPR036397">
    <property type="entry name" value="RNaseH_sf"/>
</dbReference>
<reference evidence="1 2" key="1">
    <citation type="journal article" date="2024" name="BMC Genomics">
        <title>De novo assembly and annotation of Popillia japonica's genome with initial clues to its potential as an invasive pest.</title>
        <authorList>
            <person name="Cucini C."/>
            <person name="Boschi S."/>
            <person name="Funari R."/>
            <person name="Cardaioli E."/>
            <person name="Iannotti N."/>
            <person name="Marturano G."/>
            <person name="Paoli F."/>
            <person name="Bruttini M."/>
            <person name="Carapelli A."/>
            <person name="Frati F."/>
            <person name="Nardi F."/>
        </authorList>
    </citation>
    <scope>NUCLEOTIDE SEQUENCE [LARGE SCALE GENOMIC DNA]</scope>
    <source>
        <strain evidence="1">DMR45628</strain>
    </source>
</reference>
<sequence>MGDQDIQGSVERGNSAVKDPLIAWVRDYMASSWSCGLGFERWGINNTYHEAIKMQPYGAMFGKIEGISNGILEENMNELLNQPTETNVTNSELNKISEGTNLEDNNLLKIAEETEILMNQFIEHSREENTEITRTIHPEESFNERLPINHRDNS</sequence>
<name>A0AAW1JY06_POPJA</name>
<gene>
    <name evidence="1" type="ORF">QE152_g26719</name>
</gene>
<proteinExistence type="predicted"/>
<dbReference type="AlphaFoldDB" id="A0AAW1JY06"/>
<organism evidence="1 2">
    <name type="scientific">Popillia japonica</name>
    <name type="common">Japanese beetle</name>
    <dbReference type="NCBI Taxonomy" id="7064"/>
    <lineage>
        <taxon>Eukaryota</taxon>
        <taxon>Metazoa</taxon>
        <taxon>Ecdysozoa</taxon>
        <taxon>Arthropoda</taxon>
        <taxon>Hexapoda</taxon>
        <taxon>Insecta</taxon>
        <taxon>Pterygota</taxon>
        <taxon>Neoptera</taxon>
        <taxon>Endopterygota</taxon>
        <taxon>Coleoptera</taxon>
        <taxon>Polyphaga</taxon>
        <taxon>Scarabaeiformia</taxon>
        <taxon>Scarabaeidae</taxon>
        <taxon>Rutelinae</taxon>
        <taxon>Popillia</taxon>
    </lineage>
</organism>
<evidence type="ECO:0000313" key="1">
    <source>
        <dbReference type="EMBL" id="KAK9709273.1"/>
    </source>
</evidence>
<dbReference type="Gene3D" id="3.30.420.10">
    <property type="entry name" value="Ribonuclease H-like superfamily/Ribonuclease H"/>
    <property type="match status" value="1"/>
</dbReference>
<dbReference type="GO" id="GO:0003676">
    <property type="term" value="F:nucleic acid binding"/>
    <property type="evidence" value="ECO:0007669"/>
    <property type="project" value="InterPro"/>
</dbReference>
<keyword evidence="2" id="KW-1185">Reference proteome</keyword>
<comment type="caution">
    <text evidence="1">The sequence shown here is derived from an EMBL/GenBank/DDBJ whole genome shotgun (WGS) entry which is preliminary data.</text>
</comment>